<feature type="chain" id="PRO_5045092340" description="DUF1410 domain-containing protein" evidence="2">
    <location>
        <begin position="27"/>
        <end position="804"/>
    </location>
</feature>
<keyword evidence="4" id="KW-1185">Reference proteome</keyword>
<accession>A0ABT3BNY8</accession>
<dbReference type="InterPro" id="IPR054816">
    <property type="entry name" value="Lipoprotein_mollicutes-type_CS"/>
</dbReference>
<dbReference type="RefSeq" id="WP_263817764.1">
    <property type="nucleotide sequence ID" value="NZ_JAOXHJ010000002.1"/>
</dbReference>
<feature type="compositionally biased region" description="Acidic residues" evidence="1">
    <location>
        <begin position="651"/>
        <end position="661"/>
    </location>
</feature>
<feature type="compositionally biased region" description="Low complexity" evidence="1">
    <location>
        <begin position="140"/>
        <end position="160"/>
    </location>
</feature>
<dbReference type="EMBL" id="JAOXHJ010000002">
    <property type="protein sequence ID" value="MCV3753960.1"/>
    <property type="molecule type" value="Genomic_DNA"/>
</dbReference>
<protein>
    <recommendedName>
        <fullName evidence="5">DUF1410 domain-containing protein</fullName>
    </recommendedName>
</protein>
<feature type="compositionally biased region" description="Basic and acidic residues" evidence="1">
    <location>
        <begin position="632"/>
        <end position="650"/>
    </location>
</feature>
<evidence type="ECO:0000313" key="4">
    <source>
        <dbReference type="Proteomes" id="UP001207252"/>
    </source>
</evidence>
<organism evidence="3 4">
    <name type="scientific">Ureaplasma zalophigenitalium</name>
    <dbReference type="NCBI Taxonomy" id="907723"/>
    <lineage>
        <taxon>Bacteria</taxon>
        <taxon>Bacillati</taxon>
        <taxon>Mycoplasmatota</taxon>
        <taxon>Mycoplasmoidales</taxon>
        <taxon>Mycoplasmoidaceae</taxon>
        <taxon>Ureaplasma</taxon>
    </lineage>
</organism>
<gene>
    <name evidence="3" type="ORF">OF365_01080</name>
</gene>
<feature type="region of interest" description="Disordered" evidence="1">
    <location>
        <begin position="632"/>
        <end position="661"/>
    </location>
</feature>
<dbReference type="PROSITE" id="PS51257">
    <property type="entry name" value="PROKAR_LIPOPROTEIN"/>
    <property type="match status" value="1"/>
</dbReference>
<evidence type="ECO:0000313" key="3">
    <source>
        <dbReference type="EMBL" id="MCV3753960.1"/>
    </source>
</evidence>
<evidence type="ECO:0008006" key="5">
    <source>
        <dbReference type="Google" id="ProtNLM"/>
    </source>
</evidence>
<feature type="signal peptide" evidence="2">
    <location>
        <begin position="1"/>
        <end position="26"/>
    </location>
</feature>
<proteinExistence type="predicted"/>
<name>A0ABT3BNY8_9BACT</name>
<reference evidence="3 4" key="1">
    <citation type="journal article" date="2020" name="Int. J. Syst. Evol. Microbiol.">
        <title>Ureaplasma miroungigenitalium sp. nov. isolated from northern elephant seals (Mirounga angustirostris) and Ureaplasma zalophigenitalium sp. nov. isolated from California sea lions (Zalophus californianus).</title>
        <authorList>
            <person name="Volokhov D.V."/>
            <person name="Gulland F.M."/>
            <person name="Gao Y."/>
            <person name="Chizhikov V.E."/>
        </authorList>
    </citation>
    <scope>NUCLEOTIDE SEQUENCE [LARGE SCALE GENOMIC DNA]</scope>
    <source>
        <strain evidence="3 4">CSL7644-GEN</strain>
    </source>
</reference>
<dbReference type="NCBIfam" id="NF045726">
    <property type="entry name" value="XXplasma_LP"/>
    <property type="match status" value="1"/>
</dbReference>
<evidence type="ECO:0000256" key="2">
    <source>
        <dbReference type="SAM" id="SignalP"/>
    </source>
</evidence>
<comment type="caution">
    <text evidence="3">The sequence shown here is derived from an EMBL/GenBank/DDBJ whole genome shotgun (WGS) entry which is preliminary data.</text>
</comment>
<feature type="region of interest" description="Disordered" evidence="1">
    <location>
        <begin position="125"/>
        <end position="162"/>
    </location>
</feature>
<sequence>MKKSNKRFLIASLSSLAMITSIASIAASCYTKKDDAIDWTAINQKTNISYKNSKQTKLADVPSVLTKEMFILENINTGVQVEFVRAEKANNNVTVSYKLVKDNQTSDIFTIVLDEEQFMHNHAEHNHIQQDNQSQKHPSENNNQKNENNNQKNPSSPNPSASVELSKLFVLGNPNDKMDNKFLAQTKISYVDITNGLVFVGQKEKKQYYGLHLGITRRSGAKVVAYLQEVNEQNQLVGNLIASEKKEIERSTVMASFIGLDNNKKYTLVKVELYNNQETSAFETVMTPGMKAIKVSKNSIDKNSQQTNVYLDEQNAHLTSLGERRYELKLRVDNPQVLLNKTIKVLATTNKSNVNSTVYDPDEIESSSVKYEDGFLKVVFVTVDGLPLKTSPEKCYIKSIEVTGDNKIQINTATIDEAPFYSPVQLKDKNAKVQFELAYTTSDYQWFDYNRLPSLPLNKMGTIHTNDLDGHYGTRFTSLFIQPLYDGNVLNNDLNDTTKTHSFNLWVHLLDANNKKLTKVKEGTFVVFEIQEYDLDGYKTNKPIIKSEPAQIDFAGRFFLEFKGKRSYNNIQTNLITQDMFYKIKAVKFYSDALMKQEIKDVNFTVSPDWIITTINDYRQMLAHQHLDFEDAPKPEEQPEKKPQKDQQKQEEEETEQDEEIVQEMVSAEQVLGNDFKKATYSLSVDKQKLTITLTNLNINLEALKKLYKNDYVDLDESFNFPIQFKIFAKYKTKDNNFKQVITQQYITIDKNNSQCSFDINAKDINENPELFITSISIKSDVNDGNAEFTDLDLNTKLELTKKA</sequence>
<evidence type="ECO:0000256" key="1">
    <source>
        <dbReference type="SAM" id="MobiDB-lite"/>
    </source>
</evidence>
<keyword evidence="2" id="KW-0732">Signal</keyword>
<dbReference type="Proteomes" id="UP001207252">
    <property type="component" value="Unassembled WGS sequence"/>
</dbReference>